<sequence>MTEISAAVKKAIRYNIVQNILKHYKCPDSCGAHCCSKGQIHLFEDEMKMLTILDSVKAGAIVDADIYPGLYLMSAPCSFLNRTGRCDVYDKRPTVCGLYPFKVNSSGNSIGLQPCPIGFSIIRDFASWIVDSSTKSGISEEEKLRISEEWQKNMELYASELEEFHFKTILKEMQIPFDELEMLSMFLTSKNAKKIRNALSK</sequence>
<reference evidence="1 2" key="1">
    <citation type="submission" date="2020-06" db="EMBL/GenBank/DDBJ databases">
        <title>Methanolobus halotolerans sp. nov., isolated from a saline lake Tus in Siberia.</title>
        <authorList>
            <person name="Shen Y."/>
            <person name="Chen S.-C."/>
            <person name="Lai M.-C."/>
            <person name="Huang H.-H."/>
            <person name="Chiu H.-H."/>
            <person name="Tang S.-L."/>
            <person name="Rogozin D.Y."/>
            <person name="Degermendzhy A.G."/>
        </authorList>
    </citation>
    <scope>NUCLEOTIDE SEQUENCE [LARGE SCALE GENOMIC DNA]</scope>
    <source>
        <strain evidence="1 2">DSM 21339</strain>
    </source>
</reference>
<evidence type="ECO:0000313" key="2">
    <source>
        <dbReference type="Proteomes" id="UP000509594"/>
    </source>
</evidence>
<evidence type="ECO:0000313" key="1">
    <source>
        <dbReference type="EMBL" id="QLC50824.1"/>
    </source>
</evidence>
<protein>
    <submittedName>
        <fullName evidence="1">YkgJ family cysteine cluster protein</fullName>
    </submittedName>
</protein>
<dbReference type="RefSeq" id="WP_176965879.1">
    <property type="nucleotide sequence ID" value="NZ_CP058215.1"/>
</dbReference>
<dbReference type="GeneID" id="55822323"/>
<organism evidence="1 2">
    <name type="scientific">Methanolobus zinderi</name>
    <dbReference type="NCBI Taxonomy" id="536044"/>
    <lineage>
        <taxon>Archaea</taxon>
        <taxon>Methanobacteriati</taxon>
        <taxon>Methanobacteriota</taxon>
        <taxon>Stenosarchaea group</taxon>
        <taxon>Methanomicrobia</taxon>
        <taxon>Methanosarcinales</taxon>
        <taxon>Methanosarcinaceae</taxon>
        <taxon>Methanolobus</taxon>
    </lineage>
</organism>
<dbReference type="EMBL" id="CP058215">
    <property type="protein sequence ID" value="QLC50824.1"/>
    <property type="molecule type" value="Genomic_DNA"/>
</dbReference>
<accession>A0A7D5I5W1</accession>
<keyword evidence="2" id="KW-1185">Reference proteome</keyword>
<dbReference type="Pfam" id="PF03692">
    <property type="entry name" value="CxxCxxCC"/>
    <property type="match status" value="1"/>
</dbReference>
<dbReference type="Proteomes" id="UP000509594">
    <property type="component" value="Chromosome"/>
</dbReference>
<dbReference type="PANTHER" id="PTHR35866:SF1">
    <property type="entry name" value="YKGJ FAMILY CYSTEINE CLUSTER PROTEIN"/>
    <property type="match status" value="1"/>
</dbReference>
<dbReference type="AlphaFoldDB" id="A0A7D5I5W1"/>
<dbReference type="InterPro" id="IPR005358">
    <property type="entry name" value="Puta_zinc/iron-chelating_dom"/>
</dbReference>
<dbReference type="OrthoDB" id="36424at2157"/>
<dbReference type="PANTHER" id="PTHR35866">
    <property type="entry name" value="PUTATIVE-RELATED"/>
    <property type="match status" value="1"/>
</dbReference>
<proteinExistence type="predicted"/>
<name>A0A7D5I5W1_9EURY</name>
<gene>
    <name evidence="1" type="ORF">HWN40_11570</name>
</gene>
<dbReference type="KEGG" id="mzi:HWN40_11570"/>